<evidence type="ECO:0000256" key="14">
    <source>
        <dbReference type="RuleBase" id="RU000461"/>
    </source>
</evidence>
<dbReference type="VEuPathDB" id="VectorBase:SCAU000794"/>
<dbReference type="KEGG" id="scac:106090406"/>
<proteinExistence type="inferred from homology"/>
<dbReference type="STRING" id="35570.A0A1I8NP50"/>
<dbReference type="PANTHER" id="PTHR24292">
    <property type="entry name" value="CYTOCHROME P450"/>
    <property type="match status" value="1"/>
</dbReference>
<dbReference type="AlphaFoldDB" id="A0A1I8NP50"/>
<keyword evidence="9 14" id="KW-0560">Oxidoreductase</keyword>
<evidence type="ECO:0000313" key="16">
    <source>
        <dbReference type="EnsemblMetazoa" id="SCAU000794-PA"/>
    </source>
</evidence>
<keyword evidence="17" id="KW-1185">Reference proteome</keyword>
<keyword evidence="6 13" id="KW-0479">Metal-binding</keyword>
<protein>
    <recommendedName>
        <fullName evidence="18">Cytochrome P450</fullName>
    </recommendedName>
</protein>
<dbReference type="PRINTS" id="PR00385">
    <property type="entry name" value="P450"/>
</dbReference>
<evidence type="ECO:0000256" key="15">
    <source>
        <dbReference type="SAM" id="Phobius"/>
    </source>
</evidence>
<evidence type="ECO:0000313" key="17">
    <source>
        <dbReference type="Proteomes" id="UP000095300"/>
    </source>
</evidence>
<dbReference type="InterPro" id="IPR050476">
    <property type="entry name" value="Insect_CytP450_Detox"/>
</dbReference>
<keyword evidence="10 13" id="KW-0408">Iron</keyword>
<dbReference type="PANTHER" id="PTHR24292:SF100">
    <property type="entry name" value="CYTOCHROME P450 6A16, ISOFORM B-RELATED"/>
    <property type="match status" value="1"/>
</dbReference>
<evidence type="ECO:0000256" key="3">
    <source>
        <dbReference type="ARBA" id="ARBA00004406"/>
    </source>
</evidence>
<dbReference type="GO" id="GO:0020037">
    <property type="term" value="F:heme binding"/>
    <property type="evidence" value="ECO:0007669"/>
    <property type="project" value="InterPro"/>
</dbReference>
<dbReference type="OrthoDB" id="2789670at2759"/>
<dbReference type="PRINTS" id="PR00463">
    <property type="entry name" value="EP450I"/>
</dbReference>
<organism evidence="16 17">
    <name type="scientific">Stomoxys calcitrans</name>
    <name type="common">Stable fly</name>
    <name type="synonym">Conops calcitrans</name>
    <dbReference type="NCBI Taxonomy" id="35570"/>
    <lineage>
        <taxon>Eukaryota</taxon>
        <taxon>Metazoa</taxon>
        <taxon>Ecdysozoa</taxon>
        <taxon>Arthropoda</taxon>
        <taxon>Hexapoda</taxon>
        <taxon>Insecta</taxon>
        <taxon>Pterygota</taxon>
        <taxon>Neoptera</taxon>
        <taxon>Endopterygota</taxon>
        <taxon>Diptera</taxon>
        <taxon>Brachycera</taxon>
        <taxon>Muscomorpha</taxon>
        <taxon>Muscoidea</taxon>
        <taxon>Muscidae</taxon>
        <taxon>Stomoxys</taxon>
    </lineage>
</organism>
<dbReference type="InterPro" id="IPR001128">
    <property type="entry name" value="Cyt_P450"/>
</dbReference>
<dbReference type="Proteomes" id="UP000095300">
    <property type="component" value="Unassembled WGS sequence"/>
</dbReference>
<keyword evidence="8" id="KW-0492">Microsome</keyword>
<gene>
    <name evidence="16" type="primary">106090406</name>
</gene>
<dbReference type="InterPro" id="IPR017972">
    <property type="entry name" value="Cyt_P450_CS"/>
</dbReference>
<keyword evidence="7" id="KW-0256">Endoplasmic reticulum</keyword>
<evidence type="ECO:0000256" key="1">
    <source>
        <dbReference type="ARBA" id="ARBA00001971"/>
    </source>
</evidence>
<dbReference type="EnsemblMetazoa" id="SCAU000794-RA">
    <property type="protein sequence ID" value="SCAU000794-PA"/>
    <property type="gene ID" value="SCAU000794"/>
</dbReference>
<dbReference type="InterPro" id="IPR002401">
    <property type="entry name" value="Cyt_P450_E_grp-I"/>
</dbReference>
<evidence type="ECO:0008006" key="18">
    <source>
        <dbReference type="Google" id="ProtNLM"/>
    </source>
</evidence>
<dbReference type="PROSITE" id="PS00086">
    <property type="entry name" value="CYTOCHROME_P450"/>
    <property type="match status" value="1"/>
</dbReference>
<comment type="subcellular location">
    <subcellularLocation>
        <location evidence="3">Endoplasmic reticulum membrane</location>
        <topology evidence="3">Peripheral membrane protein</topology>
    </subcellularLocation>
    <subcellularLocation>
        <location evidence="2">Microsome membrane</location>
        <topology evidence="2">Peripheral membrane protein</topology>
    </subcellularLocation>
</comment>
<dbReference type="GO" id="GO:0004497">
    <property type="term" value="F:monooxygenase activity"/>
    <property type="evidence" value="ECO:0007669"/>
    <property type="project" value="UniProtKB-KW"/>
</dbReference>
<keyword evidence="5 13" id="KW-0349">Heme</keyword>
<dbReference type="CDD" id="cd11056">
    <property type="entry name" value="CYP6-like"/>
    <property type="match status" value="1"/>
</dbReference>
<accession>A0A1I8NP50</accession>
<dbReference type="Pfam" id="PF00067">
    <property type="entry name" value="p450"/>
    <property type="match status" value="1"/>
</dbReference>
<evidence type="ECO:0000256" key="2">
    <source>
        <dbReference type="ARBA" id="ARBA00004174"/>
    </source>
</evidence>
<evidence type="ECO:0000256" key="5">
    <source>
        <dbReference type="ARBA" id="ARBA00022617"/>
    </source>
</evidence>
<dbReference type="FunFam" id="1.10.630.10:FF:000042">
    <property type="entry name" value="Cytochrome P450"/>
    <property type="match status" value="1"/>
</dbReference>
<evidence type="ECO:0000256" key="7">
    <source>
        <dbReference type="ARBA" id="ARBA00022824"/>
    </source>
</evidence>
<evidence type="ECO:0000256" key="9">
    <source>
        <dbReference type="ARBA" id="ARBA00023002"/>
    </source>
</evidence>
<dbReference type="SUPFAM" id="SSF48264">
    <property type="entry name" value="Cytochrome P450"/>
    <property type="match status" value="1"/>
</dbReference>
<keyword evidence="12 15" id="KW-0472">Membrane</keyword>
<dbReference type="GO" id="GO:0005789">
    <property type="term" value="C:endoplasmic reticulum membrane"/>
    <property type="evidence" value="ECO:0007669"/>
    <property type="project" value="UniProtKB-SubCell"/>
</dbReference>
<dbReference type="GO" id="GO:0016705">
    <property type="term" value="F:oxidoreductase activity, acting on paired donors, with incorporation or reduction of molecular oxygen"/>
    <property type="evidence" value="ECO:0007669"/>
    <property type="project" value="InterPro"/>
</dbReference>
<evidence type="ECO:0000256" key="11">
    <source>
        <dbReference type="ARBA" id="ARBA00023033"/>
    </source>
</evidence>
<evidence type="ECO:0000256" key="12">
    <source>
        <dbReference type="ARBA" id="ARBA00023136"/>
    </source>
</evidence>
<name>A0A1I8NP50_STOCA</name>
<keyword evidence="15" id="KW-0812">Transmembrane</keyword>
<dbReference type="Gene3D" id="1.10.630.10">
    <property type="entry name" value="Cytochrome P450"/>
    <property type="match status" value="1"/>
</dbReference>
<feature type="transmembrane region" description="Helical" evidence="15">
    <location>
        <begin position="6"/>
        <end position="22"/>
    </location>
</feature>
<reference evidence="16" key="1">
    <citation type="submission" date="2020-05" db="UniProtKB">
        <authorList>
            <consortium name="EnsemblMetazoa"/>
        </authorList>
    </citation>
    <scope>IDENTIFICATION</scope>
    <source>
        <strain evidence="16">USDA</strain>
    </source>
</reference>
<feature type="binding site" description="axial binding residue" evidence="13">
    <location>
        <position position="450"/>
    </location>
    <ligand>
        <name>heme</name>
        <dbReference type="ChEBI" id="CHEBI:30413"/>
    </ligand>
    <ligandPart>
        <name>Fe</name>
        <dbReference type="ChEBI" id="CHEBI:18248"/>
    </ligandPart>
</feature>
<evidence type="ECO:0000256" key="13">
    <source>
        <dbReference type="PIRSR" id="PIRSR602401-1"/>
    </source>
</evidence>
<keyword evidence="11 14" id="KW-0503">Monooxygenase</keyword>
<keyword evidence="15" id="KW-1133">Transmembrane helix</keyword>
<comment type="similarity">
    <text evidence="4 14">Belongs to the cytochrome P450 family.</text>
</comment>
<evidence type="ECO:0000256" key="10">
    <source>
        <dbReference type="ARBA" id="ARBA00023004"/>
    </source>
</evidence>
<comment type="cofactor">
    <cofactor evidence="1 13">
        <name>heme</name>
        <dbReference type="ChEBI" id="CHEBI:30413"/>
    </cofactor>
</comment>
<sequence>MAVVWLFLSIAVGLIAFLVYSMRKNFSYWKTKGIAYEEPHPFLGSMEGLNNTRSFADIMQQYYDKFRGTGPFAGFYFGYKPAAFILEPAVMKDILIKEFNNFTDRGFFHNEKDDPLSGQLFLVDGHKWRRMRNKLSPTFTSGKMRFMFPIITQIGEEFIEVMDQMAKDNPEIEIKDILARFTTDVIGSCAFGIDCGSLKNPHAEFREFGRRSLREQRHGNLVNAFIHSFPKLAAKMHFKLFPQEIIDFFLRIVKETVEYREQNNVRRNDFMDMLIDLKNKKLVKSEDGDDMTNLTMEEITAQAFVFFNAGFDTSSTTMSFALYELARNQDVQEKARHEVLEMYKKNDHKFGYESMKEMPYLDQMISETLRMYTVAPMLNRQAIGDYQVPGNPKYVIKKGMPVLIPISAIHLDERYYPNPHKFDPENFSHDKVTQRDPVLYMPFGDGPRNCIGMRFGKMQTKIGLTILLKNFRFSACSKTQIPMEFDKKQMLITPAKGIVLKVTKI</sequence>
<evidence type="ECO:0000256" key="6">
    <source>
        <dbReference type="ARBA" id="ARBA00022723"/>
    </source>
</evidence>
<dbReference type="InterPro" id="IPR036396">
    <property type="entry name" value="Cyt_P450_sf"/>
</dbReference>
<evidence type="ECO:0000256" key="4">
    <source>
        <dbReference type="ARBA" id="ARBA00010617"/>
    </source>
</evidence>
<evidence type="ECO:0000256" key="8">
    <source>
        <dbReference type="ARBA" id="ARBA00022848"/>
    </source>
</evidence>
<dbReference type="GO" id="GO:0005506">
    <property type="term" value="F:iron ion binding"/>
    <property type="evidence" value="ECO:0007669"/>
    <property type="project" value="InterPro"/>
</dbReference>